<name>A0AAJ6BNS9_9SPHN</name>
<comment type="pathway">
    <text evidence="1 10">Cofactor biosynthesis; (R)-pantothenate biosynthesis; (R)-pantoate from 3-methyl-2-oxobutanoate: step 2/2.</text>
</comment>
<evidence type="ECO:0000256" key="6">
    <source>
        <dbReference type="ARBA" id="ARBA00022857"/>
    </source>
</evidence>
<keyword evidence="6 10" id="KW-0521">NADP</keyword>
<dbReference type="InterPro" id="IPR013328">
    <property type="entry name" value="6PGD_dom2"/>
</dbReference>
<dbReference type="GO" id="GO:0050661">
    <property type="term" value="F:NADP binding"/>
    <property type="evidence" value="ECO:0007669"/>
    <property type="project" value="TreeGrafter"/>
</dbReference>
<gene>
    <name evidence="13" type="ORF">P0Y56_15150</name>
</gene>
<dbReference type="SUPFAM" id="SSF51735">
    <property type="entry name" value="NAD(P)-binding Rossmann-fold domains"/>
    <property type="match status" value="1"/>
</dbReference>
<protein>
    <recommendedName>
        <fullName evidence="4 10">2-dehydropantoate 2-reductase</fullName>
        <ecNumber evidence="3 10">1.1.1.169</ecNumber>
    </recommendedName>
    <alternativeName>
        <fullName evidence="8 10">Ketopantoate reductase</fullName>
    </alternativeName>
</protein>
<dbReference type="GO" id="GO:0008677">
    <property type="term" value="F:2-dehydropantoate 2-reductase activity"/>
    <property type="evidence" value="ECO:0007669"/>
    <property type="project" value="UniProtKB-EC"/>
</dbReference>
<evidence type="ECO:0000256" key="5">
    <source>
        <dbReference type="ARBA" id="ARBA00022655"/>
    </source>
</evidence>
<evidence type="ECO:0000259" key="11">
    <source>
        <dbReference type="Pfam" id="PF02558"/>
    </source>
</evidence>
<dbReference type="Pfam" id="PF08546">
    <property type="entry name" value="ApbA_C"/>
    <property type="match status" value="1"/>
</dbReference>
<dbReference type="InterPro" id="IPR013332">
    <property type="entry name" value="KPR_N"/>
</dbReference>
<dbReference type="PANTHER" id="PTHR43765">
    <property type="entry name" value="2-DEHYDROPANTOATE 2-REDUCTASE-RELATED"/>
    <property type="match status" value="1"/>
</dbReference>
<dbReference type="Gene3D" id="3.40.50.720">
    <property type="entry name" value="NAD(P)-binding Rossmann-like Domain"/>
    <property type="match status" value="1"/>
</dbReference>
<evidence type="ECO:0000256" key="2">
    <source>
        <dbReference type="ARBA" id="ARBA00007870"/>
    </source>
</evidence>
<dbReference type="InterPro" id="IPR050838">
    <property type="entry name" value="Ketopantoate_reductase"/>
</dbReference>
<accession>A0AAJ6BNS9</accession>
<dbReference type="InterPro" id="IPR008927">
    <property type="entry name" value="6-PGluconate_DH-like_C_sf"/>
</dbReference>
<dbReference type="EMBL" id="CP119316">
    <property type="protein sequence ID" value="WEK46331.1"/>
    <property type="molecule type" value="Genomic_DNA"/>
</dbReference>
<dbReference type="Gene3D" id="1.10.1040.10">
    <property type="entry name" value="N-(1-d-carboxylethyl)-l-norvaline Dehydrogenase, domain 2"/>
    <property type="match status" value="1"/>
</dbReference>
<evidence type="ECO:0000313" key="14">
    <source>
        <dbReference type="Proteomes" id="UP001218362"/>
    </source>
</evidence>
<reference evidence="13" key="1">
    <citation type="submission" date="2023-03" db="EMBL/GenBank/DDBJ databases">
        <title>Andean soil-derived lignocellulolytic bacterial consortium as a source of novel taxa and putative plastic-active enzymes.</title>
        <authorList>
            <person name="Diaz-Garcia L."/>
            <person name="Chuvochina M."/>
            <person name="Feuerriegel G."/>
            <person name="Bunk B."/>
            <person name="Sproer C."/>
            <person name="Streit W.R."/>
            <person name="Rodriguez L.M."/>
            <person name="Overmann J."/>
            <person name="Jimenez D.J."/>
        </authorList>
    </citation>
    <scope>NUCLEOTIDE SEQUENCE</scope>
    <source>
        <strain evidence="13">MAG 26</strain>
    </source>
</reference>
<evidence type="ECO:0000259" key="12">
    <source>
        <dbReference type="Pfam" id="PF08546"/>
    </source>
</evidence>
<dbReference type="KEGG" id="acob:P0Y56_15150"/>
<organism evidence="13 14">
    <name type="scientific">Candidatus Andeanibacterium colombiense</name>
    <dbReference type="NCBI Taxonomy" id="3121345"/>
    <lineage>
        <taxon>Bacteria</taxon>
        <taxon>Pseudomonadati</taxon>
        <taxon>Pseudomonadota</taxon>
        <taxon>Alphaproteobacteria</taxon>
        <taxon>Sphingomonadales</taxon>
        <taxon>Sphingomonadaceae</taxon>
        <taxon>Candidatus Andeanibacterium</taxon>
    </lineage>
</organism>
<feature type="domain" description="Ketopantoate reductase N-terminal" evidence="11">
    <location>
        <begin position="1"/>
        <end position="139"/>
    </location>
</feature>
<evidence type="ECO:0000256" key="1">
    <source>
        <dbReference type="ARBA" id="ARBA00004994"/>
    </source>
</evidence>
<comment type="function">
    <text evidence="10">Catalyzes the NADPH-dependent reduction of ketopantoate into pantoic acid.</text>
</comment>
<comment type="similarity">
    <text evidence="2 10">Belongs to the ketopantoate reductase family.</text>
</comment>
<evidence type="ECO:0000313" key="13">
    <source>
        <dbReference type="EMBL" id="WEK46331.1"/>
    </source>
</evidence>
<dbReference type="GO" id="GO:0005737">
    <property type="term" value="C:cytoplasm"/>
    <property type="evidence" value="ECO:0007669"/>
    <property type="project" value="TreeGrafter"/>
</dbReference>
<dbReference type="SUPFAM" id="SSF48179">
    <property type="entry name" value="6-phosphogluconate dehydrogenase C-terminal domain-like"/>
    <property type="match status" value="1"/>
</dbReference>
<comment type="catalytic activity">
    <reaction evidence="9 10">
        <text>(R)-pantoate + NADP(+) = 2-dehydropantoate + NADPH + H(+)</text>
        <dbReference type="Rhea" id="RHEA:16233"/>
        <dbReference type="ChEBI" id="CHEBI:11561"/>
        <dbReference type="ChEBI" id="CHEBI:15378"/>
        <dbReference type="ChEBI" id="CHEBI:15980"/>
        <dbReference type="ChEBI" id="CHEBI:57783"/>
        <dbReference type="ChEBI" id="CHEBI:58349"/>
        <dbReference type="EC" id="1.1.1.169"/>
    </reaction>
</comment>
<evidence type="ECO:0000256" key="8">
    <source>
        <dbReference type="ARBA" id="ARBA00032024"/>
    </source>
</evidence>
<evidence type="ECO:0000256" key="7">
    <source>
        <dbReference type="ARBA" id="ARBA00023002"/>
    </source>
</evidence>
<evidence type="ECO:0000256" key="10">
    <source>
        <dbReference type="RuleBase" id="RU362068"/>
    </source>
</evidence>
<proteinExistence type="inferred from homology"/>
<dbReference type="Pfam" id="PF02558">
    <property type="entry name" value="ApbA"/>
    <property type="match status" value="1"/>
</dbReference>
<evidence type="ECO:0000256" key="3">
    <source>
        <dbReference type="ARBA" id="ARBA00013014"/>
    </source>
</evidence>
<dbReference type="InterPro" id="IPR013752">
    <property type="entry name" value="KPA_reductase"/>
</dbReference>
<evidence type="ECO:0000256" key="4">
    <source>
        <dbReference type="ARBA" id="ARBA00019465"/>
    </source>
</evidence>
<keyword evidence="5 10" id="KW-0566">Pantothenate biosynthesis</keyword>
<dbReference type="NCBIfam" id="TIGR00745">
    <property type="entry name" value="apbA_panE"/>
    <property type="match status" value="1"/>
</dbReference>
<evidence type="ECO:0000256" key="9">
    <source>
        <dbReference type="ARBA" id="ARBA00048793"/>
    </source>
</evidence>
<feature type="domain" description="Ketopantoate reductase C-terminal" evidence="12">
    <location>
        <begin position="169"/>
        <end position="289"/>
    </location>
</feature>
<dbReference type="InterPro" id="IPR036291">
    <property type="entry name" value="NAD(P)-bd_dom_sf"/>
</dbReference>
<dbReference type="AlphaFoldDB" id="A0AAJ6BNS9"/>
<dbReference type="GO" id="GO:0015940">
    <property type="term" value="P:pantothenate biosynthetic process"/>
    <property type="evidence" value="ECO:0007669"/>
    <property type="project" value="UniProtKB-KW"/>
</dbReference>
<sequence length="300" mass="31066">MGCLFAARFAKAGAQVTLVDVDAARMALISSEGLVLSDNDGTSQVPLKAVPAEEATGPVDLVLLFTKSLHSAAAARSVAHLAAQAPIATTLQNGLGNAEALAEVFGADRVLLGTAHVPARIVPPNRVISEGFSHVDFGGFTSAAQIHARPVADLLDRAGFSPTIRTDAAAAVWTKLAFNAALNPLALVARATNGEMNNEWGHRLAHAIARETVAVAAAGGIVLDGQEIVDTVDQALREHAGHKASMLQDFEAGRPTEIEFINGAVAREGARLGIATPVTEALADLVRFAEDKAARDRAAG</sequence>
<keyword evidence="7 10" id="KW-0560">Oxidoreductase</keyword>
<dbReference type="FunFam" id="1.10.1040.10:FF:000017">
    <property type="entry name" value="2-dehydropantoate 2-reductase"/>
    <property type="match status" value="1"/>
</dbReference>
<dbReference type="PANTHER" id="PTHR43765:SF2">
    <property type="entry name" value="2-DEHYDROPANTOATE 2-REDUCTASE"/>
    <property type="match status" value="1"/>
</dbReference>
<dbReference type="EC" id="1.1.1.169" evidence="3 10"/>
<dbReference type="Proteomes" id="UP001218362">
    <property type="component" value="Chromosome"/>
</dbReference>
<dbReference type="InterPro" id="IPR003710">
    <property type="entry name" value="ApbA"/>
</dbReference>